<dbReference type="Pfam" id="PF04199">
    <property type="entry name" value="Cyclase"/>
    <property type="match status" value="1"/>
</dbReference>
<gene>
    <name evidence="2" type="ORF">MEUPH1_LOCUS18397</name>
</gene>
<dbReference type="GO" id="GO:0004061">
    <property type="term" value="F:arylformamidase activity"/>
    <property type="evidence" value="ECO:0007669"/>
    <property type="project" value="InterPro"/>
</dbReference>
<comment type="caution">
    <text evidence="2">The sequence shown here is derived from an EMBL/GenBank/DDBJ whole genome shotgun (WGS) entry which is preliminary data.</text>
</comment>
<dbReference type="Gene3D" id="3.50.30.50">
    <property type="entry name" value="Putative cyclase"/>
    <property type="match status" value="1"/>
</dbReference>
<dbReference type="EMBL" id="CARXXK010000003">
    <property type="protein sequence ID" value="CAI6363452.1"/>
    <property type="molecule type" value="Genomic_DNA"/>
</dbReference>
<dbReference type="InterPro" id="IPR007325">
    <property type="entry name" value="KFase/CYL"/>
</dbReference>
<comment type="similarity">
    <text evidence="1">Belongs to the Cyclase 1 superfamily.</text>
</comment>
<proteinExistence type="inferred from homology"/>
<evidence type="ECO:0000256" key="1">
    <source>
        <dbReference type="ARBA" id="ARBA00007865"/>
    </source>
</evidence>
<accession>A0AAV0X6K8</accession>
<dbReference type="PANTHER" id="PTHR31118:SF12">
    <property type="entry name" value="CYCLASE-LIKE PROTEIN 2"/>
    <property type="match status" value="1"/>
</dbReference>
<name>A0AAV0X6K8_9HEMI</name>
<dbReference type="SUPFAM" id="SSF102198">
    <property type="entry name" value="Putative cyclase"/>
    <property type="match status" value="1"/>
</dbReference>
<dbReference type="GO" id="GO:0019441">
    <property type="term" value="P:L-tryptophan catabolic process to kynurenine"/>
    <property type="evidence" value="ECO:0007669"/>
    <property type="project" value="InterPro"/>
</dbReference>
<keyword evidence="3" id="KW-1185">Reference proteome</keyword>
<protein>
    <recommendedName>
        <fullName evidence="4">Cyclase</fullName>
    </recommendedName>
</protein>
<reference evidence="2 3" key="1">
    <citation type="submission" date="2023-01" db="EMBL/GenBank/DDBJ databases">
        <authorList>
            <person name="Whitehead M."/>
        </authorList>
    </citation>
    <scope>NUCLEOTIDE SEQUENCE [LARGE SCALE GENOMIC DNA]</scope>
</reference>
<sequence length="266" mass="29247">MECARLRLLSSSMGLAVIAITALLPYSTTASLIDLCHSYRYGVTTCWDPTQRFKIFNVQKGLGPNGAYTTESFSTPEHCGTHLDSPFHFNPVGWKLEDIPLDRMVVEGVHVNVSKEVNGNGDFLLTVGHLKAWERANGPLPNRTVILVNFGWAHRYGDRQSYFNGLRQPYRFPGLSKDAAEWIVDSGKVYGVGVDGPSVDPGRSTTYDVHGVLSKANLYNLENVALNGTKLPPRGFKLVIQPVKVVGGTGGPVRILAFTKDQFKLL</sequence>
<evidence type="ECO:0000313" key="2">
    <source>
        <dbReference type="EMBL" id="CAI6363452.1"/>
    </source>
</evidence>
<dbReference type="InterPro" id="IPR037175">
    <property type="entry name" value="KFase_sf"/>
</dbReference>
<evidence type="ECO:0008006" key="4">
    <source>
        <dbReference type="Google" id="ProtNLM"/>
    </source>
</evidence>
<evidence type="ECO:0000313" key="3">
    <source>
        <dbReference type="Proteomes" id="UP001160148"/>
    </source>
</evidence>
<organism evidence="2 3">
    <name type="scientific">Macrosiphum euphorbiae</name>
    <name type="common">potato aphid</name>
    <dbReference type="NCBI Taxonomy" id="13131"/>
    <lineage>
        <taxon>Eukaryota</taxon>
        <taxon>Metazoa</taxon>
        <taxon>Ecdysozoa</taxon>
        <taxon>Arthropoda</taxon>
        <taxon>Hexapoda</taxon>
        <taxon>Insecta</taxon>
        <taxon>Pterygota</taxon>
        <taxon>Neoptera</taxon>
        <taxon>Paraneoptera</taxon>
        <taxon>Hemiptera</taxon>
        <taxon>Sternorrhyncha</taxon>
        <taxon>Aphidomorpha</taxon>
        <taxon>Aphidoidea</taxon>
        <taxon>Aphididae</taxon>
        <taxon>Macrosiphini</taxon>
        <taxon>Macrosiphum</taxon>
    </lineage>
</organism>
<dbReference type="Proteomes" id="UP001160148">
    <property type="component" value="Unassembled WGS sequence"/>
</dbReference>
<dbReference type="AlphaFoldDB" id="A0AAV0X6K8"/>
<dbReference type="PANTHER" id="PTHR31118">
    <property type="entry name" value="CYCLASE-LIKE PROTEIN 2"/>
    <property type="match status" value="1"/>
</dbReference>